<accession>A0A7X9RYZ9</accession>
<evidence type="ECO:0000259" key="5">
    <source>
        <dbReference type="Pfam" id="PF00884"/>
    </source>
</evidence>
<protein>
    <submittedName>
        <fullName evidence="6">Sulfatase-like hydrolase/transferase</fullName>
    </submittedName>
</protein>
<evidence type="ECO:0000256" key="1">
    <source>
        <dbReference type="ARBA" id="ARBA00008779"/>
    </source>
</evidence>
<keyword evidence="7" id="KW-1185">Reference proteome</keyword>
<dbReference type="GO" id="GO:0016740">
    <property type="term" value="F:transferase activity"/>
    <property type="evidence" value="ECO:0007669"/>
    <property type="project" value="UniProtKB-KW"/>
</dbReference>
<comment type="similarity">
    <text evidence="1">Belongs to the sulfatase family.</text>
</comment>
<evidence type="ECO:0000256" key="3">
    <source>
        <dbReference type="ARBA" id="ARBA00022801"/>
    </source>
</evidence>
<dbReference type="AlphaFoldDB" id="A0A7X9RYZ9"/>
<comment type="caution">
    <text evidence="6">The sequence shown here is derived from an EMBL/GenBank/DDBJ whole genome shotgun (WGS) entry which is preliminary data.</text>
</comment>
<dbReference type="PANTHER" id="PTHR45953">
    <property type="entry name" value="IDURONATE 2-SULFATASE"/>
    <property type="match status" value="1"/>
</dbReference>
<feature type="domain" description="Sulfatase N-terminal" evidence="5">
    <location>
        <begin position="35"/>
        <end position="466"/>
    </location>
</feature>
<keyword evidence="3 6" id="KW-0378">Hydrolase</keyword>
<evidence type="ECO:0000256" key="4">
    <source>
        <dbReference type="SAM" id="SignalP"/>
    </source>
</evidence>
<dbReference type="RefSeq" id="WP_169659527.1">
    <property type="nucleotide sequence ID" value="NZ_JABANE010000093.1"/>
</dbReference>
<feature type="chain" id="PRO_5031408131" evidence="4">
    <location>
        <begin position="25"/>
        <end position="624"/>
    </location>
</feature>
<dbReference type="PROSITE" id="PS00523">
    <property type="entry name" value="SULFATASE_1"/>
    <property type="match status" value="1"/>
</dbReference>
<keyword evidence="2" id="KW-0479">Metal-binding</keyword>
<sequence length="624" mass="71130">MKKNHKHFILVFAGLLLFTSKSFSSSENEPPKKKPNILWIITDDHRPDALECYNEAVYGQKESPLGYVSSPNINKLASEGVLFTNAFCNAPVCGPSRGSMITGRYPFRTGHYAFELTHQNPDFIQPSVPQILKKTGYQTAQFGKAGEYIYKWGPGQGYRSANHYEYTVHFKHNLQKNNLGDLWGDSAFGKINGKTANLGKQEKIKRQNGQIEKYFVKKNHGEISQKDIQTRKRIEKEFEILRSYTRSNTTLIIGGENPMPADQTVDAIVVDEFKAYLENQNKEFTTAWGQKAKGANADQPQMINLSFHLPHTPILPPKSQRDIFKKKKYKVPAFDQIEYDKMPPQLQKMHNNMNMTKMTKKEIQQTIQDYYAFCAHGDELIGQAVEAFKKYCKKNNQEYLIVFTVGDHGWHLGEQGIEAKYTGWKQSTNGAMVVVSSDKQKVPAGLVRNQLIEYVDIAPTLLSASGEDITSSKYDYLDGMQLQGFIKNEEEQRAYTLGETKVVVGHRAYLRSNNFAFSMRTRPSNKSYDNKNIKWALNCPVEKAELALYDLRVDPDERNNVANSEEYKALAEWFRKKLGNIVLGDRRVECDWSKANSFAISNFAEGADDKKLDIPENIIPKPNE</sequence>
<dbReference type="EMBL" id="JABANE010000093">
    <property type="protein sequence ID" value="NME71311.1"/>
    <property type="molecule type" value="Genomic_DNA"/>
</dbReference>
<dbReference type="Pfam" id="PF00884">
    <property type="entry name" value="Sulfatase"/>
    <property type="match status" value="1"/>
</dbReference>
<name>A0A7X9RYZ9_9BACT</name>
<evidence type="ECO:0000313" key="7">
    <source>
        <dbReference type="Proteomes" id="UP000576082"/>
    </source>
</evidence>
<dbReference type="GO" id="GO:0008484">
    <property type="term" value="F:sulfuric ester hydrolase activity"/>
    <property type="evidence" value="ECO:0007669"/>
    <property type="project" value="TreeGrafter"/>
</dbReference>
<dbReference type="InterPro" id="IPR024607">
    <property type="entry name" value="Sulfatase_CS"/>
</dbReference>
<dbReference type="PANTHER" id="PTHR45953:SF1">
    <property type="entry name" value="IDURONATE 2-SULFATASE"/>
    <property type="match status" value="1"/>
</dbReference>
<reference evidence="6 7" key="1">
    <citation type="submission" date="2020-04" db="EMBL/GenBank/DDBJ databases">
        <title>Flammeovirga sp. SR4, a novel species isolated from seawater.</title>
        <authorList>
            <person name="Wang X."/>
        </authorList>
    </citation>
    <scope>NUCLEOTIDE SEQUENCE [LARGE SCALE GENOMIC DNA]</scope>
    <source>
        <strain evidence="6 7">ATCC 23126</strain>
    </source>
</reference>
<feature type="signal peptide" evidence="4">
    <location>
        <begin position="1"/>
        <end position="24"/>
    </location>
</feature>
<keyword evidence="6" id="KW-0808">Transferase</keyword>
<evidence type="ECO:0000256" key="2">
    <source>
        <dbReference type="ARBA" id="ARBA00022723"/>
    </source>
</evidence>
<dbReference type="CDD" id="cd16153">
    <property type="entry name" value="sulfatase_like"/>
    <property type="match status" value="1"/>
</dbReference>
<dbReference type="SUPFAM" id="SSF53649">
    <property type="entry name" value="Alkaline phosphatase-like"/>
    <property type="match status" value="1"/>
</dbReference>
<organism evidence="6 7">
    <name type="scientific">Flammeovirga aprica JL-4</name>
    <dbReference type="NCBI Taxonomy" id="694437"/>
    <lineage>
        <taxon>Bacteria</taxon>
        <taxon>Pseudomonadati</taxon>
        <taxon>Bacteroidota</taxon>
        <taxon>Cytophagia</taxon>
        <taxon>Cytophagales</taxon>
        <taxon>Flammeovirgaceae</taxon>
        <taxon>Flammeovirga</taxon>
    </lineage>
</organism>
<dbReference type="InterPro" id="IPR017850">
    <property type="entry name" value="Alkaline_phosphatase_core_sf"/>
</dbReference>
<dbReference type="Proteomes" id="UP000576082">
    <property type="component" value="Unassembled WGS sequence"/>
</dbReference>
<gene>
    <name evidence="6" type="ORF">HHU12_25320</name>
</gene>
<evidence type="ECO:0000313" key="6">
    <source>
        <dbReference type="EMBL" id="NME71311.1"/>
    </source>
</evidence>
<dbReference type="Gene3D" id="3.40.720.10">
    <property type="entry name" value="Alkaline Phosphatase, subunit A"/>
    <property type="match status" value="1"/>
</dbReference>
<proteinExistence type="inferred from homology"/>
<keyword evidence="4" id="KW-0732">Signal</keyword>
<dbReference type="InterPro" id="IPR000917">
    <property type="entry name" value="Sulfatase_N"/>
</dbReference>
<dbReference type="GO" id="GO:0005737">
    <property type="term" value="C:cytoplasm"/>
    <property type="evidence" value="ECO:0007669"/>
    <property type="project" value="TreeGrafter"/>
</dbReference>
<dbReference type="GO" id="GO:0046872">
    <property type="term" value="F:metal ion binding"/>
    <property type="evidence" value="ECO:0007669"/>
    <property type="project" value="UniProtKB-KW"/>
</dbReference>